<keyword evidence="5" id="KW-0119">Carbohydrate metabolism</keyword>
<dbReference type="OMA" id="IENERWN"/>
<evidence type="ECO:0000256" key="6">
    <source>
        <dbReference type="ARBA" id="ARBA00047696"/>
    </source>
</evidence>
<dbReference type="InParanoid" id="A0A7M7IWG6"/>
<comment type="catalytic activity">
    <reaction evidence="6">
        <text>D-glucose 6-phosphate + NADP(+) = 6-phospho-D-glucono-1,5-lactone + NADPH + H(+)</text>
        <dbReference type="Rhea" id="RHEA:15841"/>
        <dbReference type="ChEBI" id="CHEBI:15378"/>
        <dbReference type="ChEBI" id="CHEBI:57783"/>
        <dbReference type="ChEBI" id="CHEBI:57955"/>
        <dbReference type="ChEBI" id="CHEBI:58349"/>
        <dbReference type="ChEBI" id="CHEBI:61548"/>
        <dbReference type="EC" id="1.1.1.49"/>
    </reaction>
    <physiologicalReaction direction="left-to-right" evidence="6">
        <dbReference type="Rhea" id="RHEA:15842"/>
    </physiologicalReaction>
</comment>
<dbReference type="InterPro" id="IPR022675">
    <property type="entry name" value="G6P_DH_C"/>
</dbReference>
<keyword evidence="4" id="KW-0560">Oxidoreductase</keyword>
<dbReference type="KEGG" id="nvi:103315314"/>
<dbReference type="GO" id="GO:0009051">
    <property type="term" value="P:pentose-phosphate shunt, oxidative branch"/>
    <property type="evidence" value="ECO:0007669"/>
    <property type="project" value="TreeGrafter"/>
</dbReference>
<evidence type="ECO:0000256" key="5">
    <source>
        <dbReference type="ARBA" id="ARBA00023277"/>
    </source>
</evidence>
<dbReference type="Gene3D" id="3.30.360.10">
    <property type="entry name" value="Dihydrodipicolinate Reductase, domain 2"/>
    <property type="match status" value="1"/>
</dbReference>
<dbReference type="GO" id="GO:0005829">
    <property type="term" value="C:cytosol"/>
    <property type="evidence" value="ECO:0007669"/>
    <property type="project" value="TreeGrafter"/>
</dbReference>
<evidence type="ECO:0000313" key="9">
    <source>
        <dbReference type="EnsemblMetazoa" id="XP_016838742"/>
    </source>
</evidence>
<keyword evidence="3" id="KW-0521">NADP</keyword>
<dbReference type="AlphaFoldDB" id="A0A7M7IWG6"/>
<reference evidence="9" key="1">
    <citation type="submission" date="2021-01" db="UniProtKB">
        <authorList>
            <consortium name="EnsemblMetazoa"/>
        </authorList>
    </citation>
    <scope>IDENTIFICATION</scope>
</reference>
<feature type="region of interest" description="Disordered" evidence="7">
    <location>
        <begin position="37"/>
        <end position="60"/>
    </location>
</feature>
<name>A0A7M7IWG6_NASVI</name>
<dbReference type="GO" id="GO:0050661">
    <property type="term" value="F:NADP binding"/>
    <property type="evidence" value="ECO:0007669"/>
    <property type="project" value="InterPro"/>
</dbReference>
<comment type="pathway">
    <text evidence="1">Carbohydrate degradation; pentose phosphate pathway.</text>
</comment>
<accession>A0A7M7IWG6</accession>
<dbReference type="GO" id="GO:0006006">
    <property type="term" value="P:glucose metabolic process"/>
    <property type="evidence" value="ECO:0007669"/>
    <property type="project" value="InterPro"/>
</dbReference>
<feature type="compositionally biased region" description="Basic and acidic residues" evidence="7">
    <location>
        <begin position="41"/>
        <end position="55"/>
    </location>
</feature>
<dbReference type="SMR" id="A0A7M7IWG6"/>
<dbReference type="EnsemblMetazoa" id="XM_016983253">
    <property type="protein sequence ID" value="XP_016838742"/>
    <property type="gene ID" value="LOC103315314"/>
</dbReference>
<evidence type="ECO:0000256" key="3">
    <source>
        <dbReference type="ARBA" id="ARBA00022857"/>
    </source>
</evidence>
<evidence type="ECO:0000256" key="7">
    <source>
        <dbReference type="SAM" id="MobiDB-lite"/>
    </source>
</evidence>
<keyword evidence="10" id="KW-1185">Reference proteome</keyword>
<evidence type="ECO:0000313" key="10">
    <source>
        <dbReference type="Proteomes" id="UP000002358"/>
    </source>
</evidence>
<dbReference type="SUPFAM" id="SSF55347">
    <property type="entry name" value="Glyceraldehyde-3-phosphate dehydrogenase-like, C-terminal domain"/>
    <property type="match status" value="1"/>
</dbReference>
<evidence type="ECO:0000256" key="2">
    <source>
        <dbReference type="ARBA" id="ARBA00013019"/>
    </source>
</evidence>
<dbReference type="PANTHER" id="PTHR23429:SF0">
    <property type="entry name" value="GLUCOSE-6-PHOSPHATE 1-DEHYDROGENASE"/>
    <property type="match status" value="1"/>
</dbReference>
<evidence type="ECO:0000259" key="8">
    <source>
        <dbReference type="Pfam" id="PF02781"/>
    </source>
</evidence>
<dbReference type="Pfam" id="PF02781">
    <property type="entry name" value="G6PD_C"/>
    <property type="match status" value="1"/>
</dbReference>
<organism evidence="9 10">
    <name type="scientific">Nasonia vitripennis</name>
    <name type="common">Parasitic wasp</name>
    <dbReference type="NCBI Taxonomy" id="7425"/>
    <lineage>
        <taxon>Eukaryota</taxon>
        <taxon>Metazoa</taxon>
        <taxon>Ecdysozoa</taxon>
        <taxon>Arthropoda</taxon>
        <taxon>Hexapoda</taxon>
        <taxon>Insecta</taxon>
        <taxon>Pterygota</taxon>
        <taxon>Neoptera</taxon>
        <taxon>Endopterygota</taxon>
        <taxon>Hymenoptera</taxon>
        <taxon>Apocrita</taxon>
        <taxon>Proctotrupomorpha</taxon>
        <taxon>Chalcidoidea</taxon>
        <taxon>Pteromalidae</taxon>
        <taxon>Pteromalinae</taxon>
        <taxon>Nasonia</taxon>
    </lineage>
</organism>
<sequence>MEKLQTNHPGDIRDAKVDLLKNTKSIALNDVVLGQYIGNPDSKDPKERIGYREEPSVPDDSLTPTFALTVLRIENERWNGVPFINRAGKGLNEKKTQVRIQYKNAEDDLHDGQAERNELVFKITGEAVEMKLVSKTPGITSDIEPINAHFTYSEEYENLNNPEAYVRLILDR</sequence>
<dbReference type="OrthoDB" id="60984at2759"/>
<evidence type="ECO:0000256" key="1">
    <source>
        <dbReference type="ARBA" id="ARBA00004959"/>
    </source>
</evidence>
<dbReference type="InterPro" id="IPR001282">
    <property type="entry name" value="G6P_DH"/>
</dbReference>
<protein>
    <recommendedName>
        <fullName evidence="2">glucose-6-phosphate dehydrogenase (NADP(+))</fullName>
        <ecNumber evidence="2">1.1.1.49</ecNumber>
    </recommendedName>
</protein>
<gene>
    <name evidence="9" type="primary">103315314</name>
</gene>
<feature type="domain" description="Glucose-6-phosphate dehydrogenase C-terminal" evidence="8">
    <location>
        <begin position="1"/>
        <end position="171"/>
    </location>
</feature>
<dbReference type="PANTHER" id="PTHR23429">
    <property type="entry name" value="GLUCOSE-6-PHOSPHATE 1-DEHYDROGENASE G6PD"/>
    <property type="match status" value="1"/>
</dbReference>
<evidence type="ECO:0000256" key="4">
    <source>
        <dbReference type="ARBA" id="ARBA00023002"/>
    </source>
</evidence>
<dbReference type="Proteomes" id="UP000002358">
    <property type="component" value="Chromosome 3"/>
</dbReference>
<dbReference type="EC" id="1.1.1.49" evidence="2"/>
<dbReference type="GO" id="GO:0004345">
    <property type="term" value="F:glucose-6-phosphate dehydrogenase activity"/>
    <property type="evidence" value="ECO:0007669"/>
    <property type="project" value="UniProtKB-EC"/>
</dbReference>
<proteinExistence type="predicted"/>